<feature type="region of interest" description="Disordered" evidence="1">
    <location>
        <begin position="190"/>
        <end position="221"/>
    </location>
</feature>
<feature type="region of interest" description="Disordered" evidence="1">
    <location>
        <begin position="371"/>
        <end position="420"/>
    </location>
</feature>
<feature type="region of interest" description="Disordered" evidence="1">
    <location>
        <begin position="672"/>
        <end position="722"/>
    </location>
</feature>
<keyword evidence="3" id="KW-1185">Reference proteome</keyword>
<evidence type="ECO:0000256" key="1">
    <source>
        <dbReference type="SAM" id="MobiDB-lite"/>
    </source>
</evidence>
<accession>A0A9N9QDC2</accession>
<feature type="compositionally biased region" description="Basic residues" evidence="1">
    <location>
        <begin position="15"/>
        <end position="27"/>
    </location>
</feature>
<organism evidence="2 3">
    <name type="scientific">Ceutorhynchus assimilis</name>
    <name type="common">cabbage seed weevil</name>
    <dbReference type="NCBI Taxonomy" id="467358"/>
    <lineage>
        <taxon>Eukaryota</taxon>
        <taxon>Metazoa</taxon>
        <taxon>Ecdysozoa</taxon>
        <taxon>Arthropoda</taxon>
        <taxon>Hexapoda</taxon>
        <taxon>Insecta</taxon>
        <taxon>Pterygota</taxon>
        <taxon>Neoptera</taxon>
        <taxon>Endopterygota</taxon>
        <taxon>Coleoptera</taxon>
        <taxon>Polyphaga</taxon>
        <taxon>Cucujiformia</taxon>
        <taxon>Curculionidae</taxon>
        <taxon>Ceutorhynchinae</taxon>
        <taxon>Ceutorhynchus</taxon>
    </lineage>
</organism>
<dbReference type="OrthoDB" id="6367309at2759"/>
<reference evidence="2" key="1">
    <citation type="submission" date="2022-01" db="EMBL/GenBank/DDBJ databases">
        <authorList>
            <person name="King R."/>
        </authorList>
    </citation>
    <scope>NUCLEOTIDE SEQUENCE</scope>
</reference>
<feature type="compositionally biased region" description="Polar residues" evidence="1">
    <location>
        <begin position="80"/>
        <end position="103"/>
    </location>
</feature>
<feature type="compositionally biased region" description="Acidic residues" evidence="1">
    <location>
        <begin position="308"/>
        <end position="340"/>
    </location>
</feature>
<feature type="region of interest" description="Disordered" evidence="1">
    <location>
        <begin position="1"/>
        <end position="165"/>
    </location>
</feature>
<evidence type="ECO:0000313" key="3">
    <source>
        <dbReference type="Proteomes" id="UP001152799"/>
    </source>
</evidence>
<dbReference type="AlphaFoldDB" id="A0A9N9QDC2"/>
<feature type="compositionally biased region" description="Polar residues" evidence="1">
    <location>
        <begin position="149"/>
        <end position="163"/>
    </location>
</feature>
<dbReference type="Proteomes" id="UP001152799">
    <property type="component" value="Chromosome 1"/>
</dbReference>
<protein>
    <submittedName>
        <fullName evidence="2">Uncharacterized protein</fullName>
    </submittedName>
</protein>
<feature type="compositionally biased region" description="Basic residues" evidence="1">
    <location>
        <begin position="386"/>
        <end position="400"/>
    </location>
</feature>
<name>A0A9N9QDC2_9CUCU</name>
<feature type="region of interest" description="Disordered" evidence="1">
    <location>
        <begin position="307"/>
        <end position="342"/>
    </location>
</feature>
<dbReference type="EMBL" id="OU892277">
    <property type="protein sequence ID" value="CAG9759802.1"/>
    <property type="molecule type" value="Genomic_DNA"/>
</dbReference>
<proteinExistence type="predicted"/>
<sequence>MFGGKLRAWMEAVRPKKKQHRKEKQRKNTTPIKDGPSHGHVTWKTGGLLESEEKESKRDSSPSRYVGKSKKHSTSDSHNSRYSAVNLSSPESAYSTGYSTDATSPGGVPLDYLVNTGAKKKTDTALQNRLSPHPHRNSRSPKAGKCKSFSEQTPIHSSVSPNKNVKDQAHLEEKDEIIIANSQAIFGKLPEPTALMSPRQRNRIRTNPWLPGGSNSAVASPMPIKKDAKYTPTSHKKIRNSPIQYRYLSPVTHRKSISSSSCSSLSAAQTHSFEHRYPKSLSDEDDCTLNEMMGKYDESYVYEKETDILSDSDPTDCESDIDTGQDGGDEEENGDEEFDFIDNGSNVEVDYVTGNTGHCMYIMPYIKLRRSSRRRTTKKVKESSSKRRRSTSNKKNHKGHHEIIRHSSLHQDGSKSAGATPLSIRKSILKSSQPKIEEEYVKKRSNSVSLQRDVTTFIIDKSDREADMKYKELIGQAEQIIRTMNINDPSPRRVPGPTNKRVELLRSAECSKPEVPFMSRTNDELLLPNSNIAPSTLSYKNTRFSPKKNHITNFIINQSPVPVRKEPQAGHSPLPLRRMLTEEGHQSPRGVRKQYDQLTADMFYENPQASEYDVNPYAISLKINPNDHCLSSPVSSRKVVSPKSILHKPESYRTADLLSPRNRQAIVFDVDSSSSEEDGFKKNKQLSNSCPQSEPMPRKKYSGKSVAFNLGEDPPENRVGSSENLRQQFLLNTMHSLKRNLEDHSASLQYTYSSSSQNMYL</sequence>
<evidence type="ECO:0000313" key="2">
    <source>
        <dbReference type="EMBL" id="CAG9759802.1"/>
    </source>
</evidence>
<feature type="compositionally biased region" description="Basic residues" evidence="1">
    <location>
        <begin position="132"/>
        <end position="145"/>
    </location>
</feature>
<gene>
    <name evidence="2" type="ORF">CEUTPL_LOCUS543</name>
</gene>